<accession>A0A9N7N959</accession>
<dbReference type="AlphaFoldDB" id="A0A9N7N959"/>
<evidence type="ECO:0000313" key="3">
    <source>
        <dbReference type="EMBL" id="CAA0823730.1"/>
    </source>
</evidence>
<dbReference type="PROSITE" id="PS51354">
    <property type="entry name" value="GLUTAREDOXIN_2"/>
    <property type="match status" value="1"/>
</dbReference>
<comment type="caution">
    <text evidence="3">The sequence shown here is derived from an EMBL/GenBank/DDBJ whole genome shotgun (WGS) entry which is preliminary data.</text>
</comment>
<dbReference type="Proteomes" id="UP001153555">
    <property type="component" value="Unassembled WGS sequence"/>
</dbReference>
<organism evidence="3 4">
    <name type="scientific">Striga hermonthica</name>
    <name type="common">Purple witchweed</name>
    <name type="synonym">Buchnera hermonthica</name>
    <dbReference type="NCBI Taxonomy" id="68872"/>
    <lineage>
        <taxon>Eukaryota</taxon>
        <taxon>Viridiplantae</taxon>
        <taxon>Streptophyta</taxon>
        <taxon>Embryophyta</taxon>
        <taxon>Tracheophyta</taxon>
        <taxon>Spermatophyta</taxon>
        <taxon>Magnoliopsida</taxon>
        <taxon>eudicotyledons</taxon>
        <taxon>Gunneridae</taxon>
        <taxon>Pentapetalae</taxon>
        <taxon>asterids</taxon>
        <taxon>lamiids</taxon>
        <taxon>Lamiales</taxon>
        <taxon>Orobanchaceae</taxon>
        <taxon>Buchnereae</taxon>
        <taxon>Striga</taxon>
    </lineage>
</organism>
<dbReference type="Gene3D" id="3.40.30.10">
    <property type="entry name" value="Glutaredoxin"/>
    <property type="match status" value="1"/>
</dbReference>
<dbReference type="InterPro" id="IPR026960">
    <property type="entry name" value="RVT-Znf"/>
</dbReference>
<dbReference type="InterPro" id="IPR011905">
    <property type="entry name" value="GlrX-like_pln_2"/>
</dbReference>
<keyword evidence="1" id="KW-0676">Redox-active center</keyword>
<dbReference type="PROSITE" id="PS51257">
    <property type="entry name" value="PROKAR_LIPOPROTEIN"/>
    <property type="match status" value="1"/>
</dbReference>
<reference evidence="3" key="1">
    <citation type="submission" date="2019-12" db="EMBL/GenBank/DDBJ databases">
        <authorList>
            <person name="Scholes J."/>
        </authorList>
    </citation>
    <scope>NUCLEOTIDE SEQUENCE</scope>
</reference>
<evidence type="ECO:0000259" key="2">
    <source>
        <dbReference type="Pfam" id="PF13966"/>
    </source>
</evidence>
<evidence type="ECO:0000313" key="4">
    <source>
        <dbReference type="Proteomes" id="UP001153555"/>
    </source>
</evidence>
<proteinExistence type="predicted"/>
<dbReference type="PANTHER" id="PTHR10168">
    <property type="entry name" value="GLUTAREDOXIN"/>
    <property type="match status" value="1"/>
</dbReference>
<protein>
    <recommendedName>
        <fullName evidence="2">Reverse transcriptase zinc-binding domain-containing protein</fullName>
    </recommendedName>
</protein>
<dbReference type="Pfam" id="PF13966">
    <property type="entry name" value="zf-RVT"/>
    <property type="match status" value="1"/>
</dbReference>
<name>A0A9N7N959_STRHE</name>
<sequence length="309" mass="35924">MQVARGVQFSTVVDGELAALVRRNAVVVFTVGGCCMGHVVKQLLLGLGVGPAVVELEGHTKKIPSGSAIRNPNIQWVQQLFQDNRRSWNKELVESTFLPDEAKAILQMKDLDPHKPDSLRWVGDSKGKFIVADTYKSLIDIKWKQLDIPSSSTIHKEIKETRQRTWSLKIKRKIRHFIWRGLNNILPVLVNLNSRGSRLDHICSLCGEAEESQEHMFFLCRRAQHIWKLAPISWEGLHSETDSFKHWWIKLCSINKSKIVEDRVQLTCYLLWWMWKTRNLWVFQNVWRSEIDTVRLALAEWREFQSCSL</sequence>
<feature type="domain" description="Reverse transcriptase zinc-binding" evidence="2">
    <location>
        <begin position="156"/>
        <end position="227"/>
    </location>
</feature>
<dbReference type="EMBL" id="CACSLK010024540">
    <property type="protein sequence ID" value="CAA0823730.1"/>
    <property type="molecule type" value="Genomic_DNA"/>
</dbReference>
<gene>
    <name evidence="3" type="ORF">SHERM_20876</name>
</gene>
<dbReference type="OrthoDB" id="1750965at2759"/>
<keyword evidence="4" id="KW-1185">Reference proteome</keyword>
<evidence type="ECO:0000256" key="1">
    <source>
        <dbReference type="ARBA" id="ARBA00023284"/>
    </source>
</evidence>